<sequence>MNTNKNKFGVSCAEKINNKQQATDNSPFIFMRLKAVNLIFHKICHHAVFL</sequence>
<protein>
    <submittedName>
        <fullName evidence="1">Uncharacterized protein</fullName>
    </submittedName>
</protein>
<comment type="caution">
    <text evidence="1">The sequence shown here is derived from an EMBL/GenBank/DDBJ whole genome shotgun (WGS) entry which is preliminary data.</text>
</comment>
<evidence type="ECO:0000313" key="2">
    <source>
        <dbReference type="Proteomes" id="UP000614580"/>
    </source>
</evidence>
<evidence type="ECO:0000313" key="1">
    <source>
        <dbReference type="EMBL" id="CAD7766638.1"/>
    </source>
</evidence>
<dbReference type="EMBL" id="CAJHZY010000003">
    <property type="protein sequence ID" value="CAD7766638.1"/>
    <property type="molecule type" value="Genomic_DNA"/>
</dbReference>
<organism evidence="1 2">
    <name type="scientific">Candidatus Argoarchaeum ethanivorans</name>
    <dbReference type="NCBI Taxonomy" id="2608793"/>
    <lineage>
        <taxon>Archaea</taxon>
        <taxon>Methanobacteriati</taxon>
        <taxon>Methanobacteriota</taxon>
        <taxon>Stenosarchaea group</taxon>
        <taxon>Methanomicrobia</taxon>
        <taxon>Methanosarcinales</taxon>
        <taxon>Methanosarcinales incertae sedis</taxon>
        <taxon>GOM Arc I cluster</taxon>
        <taxon>Candidatus Argoarchaeum</taxon>
    </lineage>
</organism>
<gene>
    <name evidence="1" type="ORF">DNFNHJIP_00036</name>
</gene>
<dbReference type="Proteomes" id="UP000614580">
    <property type="component" value="Unassembled WGS sequence"/>
</dbReference>
<name>A0A811ZZG2_9EURY</name>
<dbReference type="AlphaFoldDB" id="A0A811ZZG2"/>
<accession>A0A811ZZG2</accession>
<reference evidence="1" key="1">
    <citation type="submission" date="2020-12" db="EMBL/GenBank/DDBJ databases">
        <authorList>
            <person name="Hahn C.J."/>
            <person name="Laso-Perez R."/>
            <person name="Vulcano F."/>
            <person name="Vaziourakis K.-M."/>
            <person name="Stokke R."/>
            <person name="Steen I.H."/>
            <person name="Teske A."/>
            <person name="Boetius A."/>
            <person name="Liebeke M."/>
            <person name="Amann R."/>
            <person name="Knittel K."/>
        </authorList>
    </citation>
    <scope>NUCLEOTIDE SEQUENCE</scope>
    <source>
        <strain evidence="1">Gfbio:c6db26ca-90af-429b-aeed-0e3e8aed0b5e:GoM-Arc1_AMV-AAA_792_C10</strain>
    </source>
</reference>
<proteinExistence type="predicted"/>